<accession>S5YEE0</accession>
<feature type="domain" description="Metallo-beta-lactamase" evidence="1">
    <location>
        <begin position="18"/>
        <end position="216"/>
    </location>
</feature>
<evidence type="ECO:0000313" key="3">
    <source>
        <dbReference type="Proteomes" id="UP000015480"/>
    </source>
</evidence>
<proteinExistence type="predicted"/>
<keyword evidence="3" id="KW-1185">Reference proteome</keyword>
<dbReference type="PANTHER" id="PTHR46018">
    <property type="entry name" value="ZINC PHOSPHODIESTERASE ELAC PROTEIN 1"/>
    <property type="match status" value="1"/>
</dbReference>
<dbReference type="CDD" id="cd16272">
    <property type="entry name" value="RNaseZ_MBL-fold"/>
    <property type="match status" value="1"/>
</dbReference>
<dbReference type="InterPro" id="IPR001279">
    <property type="entry name" value="Metallo-B-lactamas"/>
</dbReference>
<dbReference type="RefSeq" id="WP_020951496.1">
    <property type="nucleotide sequence ID" value="NC_022041.1"/>
</dbReference>
<dbReference type="PANTHER" id="PTHR46018:SF2">
    <property type="entry name" value="ZINC PHOSPHODIESTERASE ELAC PROTEIN 1"/>
    <property type="match status" value="1"/>
</dbReference>
<evidence type="ECO:0000259" key="1">
    <source>
        <dbReference type="SMART" id="SM00849"/>
    </source>
</evidence>
<dbReference type="PATRIC" id="fig|1367847.3.peg.2808"/>
<name>S5YEE0_PARAH</name>
<dbReference type="GO" id="GO:0042781">
    <property type="term" value="F:3'-tRNA processing endoribonuclease activity"/>
    <property type="evidence" value="ECO:0007669"/>
    <property type="project" value="TreeGrafter"/>
</dbReference>
<dbReference type="SMART" id="SM00849">
    <property type="entry name" value="Lactamase_B"/>
    <property type="match status" value="1"/>
</dbReference>
<dbReference type="OrthoDB" id="9803916at2"/>
<dbReference type="EMBL" id="CP006650">
    <property type="protein sequence ID" value="AGT09858.1"/>
    <property type="molecule type" value="Genomic_DNA"/>
</dbReference>
<dbReference type="Gene3D" id="3.60.15.10">
    <property type="entry name" value="Ribonuclease Z/Hydroxyacylglutathione hydrolase-like"/>
    <property type="match status" value="1"/>
</dbReference>
<evidence type="ECO:0000313" key="2">
    <source>
        <dbReference type="EMBL" id="AGT09858.1"/>
    </source>
</evidence>
<gene>
    <name evidence="2" type="ORF">JCM7686_2802</name>
</gene>
<dbReference type="InterPro" id="IPR036866">
    <property type="entry name" value="RibonucZ/Hydroxyglut_hydro"/>
</dbReference>
<dbReference type="Proteomes" id="UP000015480">
    <property type="component" value="Chromosome"/>
</dbReference>
<protein>
    <submittedName>
        <fullName evidence="2">Beta-lactamase domain-containing protein</fullName>
    </submittedName>
</protein>
<dbReference type="SUPFAM" id="SSF56281">
    <property type="entry name" value="Metallo-hydrolase/oxidoreductase"/>
    <property type="match status" value="1"/>
</dbReference>
<sequence>MRLSILGAGTILPQPNRSPACHLLEIAGRKLVFDLGPGAVARLAAAGLDHREIDTVFISHLHPDHVLDLVTLLQATNATPSWERRAPLQLIGCRGLAAFTEALLAIFRDARPETYALEIHELELGANEVAGLNIHAALTGHTSNSLALRLEAEGRVFAYSGDAADLPALVEIAQDADLFLCEASFPDGQGTPDHLTATQAASIAARAGVRHLVLTHLYPQADTQNMRAEAEAQFKGRLTIAQDGTEVRA</sequence>
<dbReference type="AlphaFoldDB" id="S5YEE0"/>
<dbReference type="Pfam" id="PF12706">
    <property type="entry name" value="Lactamase_B_2"/>
    <property type="match status" value="1"/>
</dbReference>
<dbReference type="KEGG" id="pami:JCM7686_2802"/>
<organism evidence="2 3">
    <name type="scientific">Paracoccus aminophilus JCM 7686</name>
    <dbReference type="NCBI Taxonomy" id="1367847"/>
    <lineage>
        <taxon>Bacteria</taxon>
        <taxon>Pseudomonadati</taxon>
        <taxon>Pseudomonadota</taxon>
        <taxon>Alphaproteobacteria</taxon>
        <taxon>Rhodobacterales</taxon>
        <taxon>Paracoccaceae</taxon>
        <taxon>Paracoccus</taxon>
    </lineage>
</organism>
<reference evidence="2 3" key="1">
    <citation type="journal article" date="2014" name="BMC Genomics">
        <title>Architecture and functions of a multipartite genome of the methylotrophic bacterium Paracoccus aminophilus JCM 7686, containing primary and secondary chromids.</title>
        <authorList>
            <person name="Dziewit L."/>
            <person name="Czarnecki J."/>
            <person name="Wibberg D."/>
            <person name="Radlinska M."/>
            <person name="Mrozek P."/>
            <person name="Szymczak M."/>
            <person name="Schluter A."/>
            <person name="Puhler A."/>
            <person name="Bartosik D."/>
        </authorList>
    </citation>
    <scope>NUCLEOTIDE SEQUENCE [LARGE SCALE GENOMIC DNA]</scope>
    <source>
        <strain evidence="2">JCM 7686</strain>
    </source>
</reference>
<dbReference type="STRING" id="1367847.JCM7686_2802"/>
<dbReference type="HOGENOM" id="CLU_031317_3_2_5"/>
<dbReference type="eggNOG" id="COG1234">
    <property type="taxonomic scope" value="Bacteria"/>
</dbReference>